<evidence type="ECO:0000313" key="4">
    <source>
        <dbReference type="RefSeq" id="XP_072838101.1"/>
    </source>
</evidence>
<feature type="region of interest" description="Disordered" evidence="1">
    <location>
        <begin position="1"/>
        <end position="79"/>
    </location>
</feature>
<feature type="compositionally biased region" description="Pro residues" evidence="1">
    <location>
        <begin position="291"/>
        <end position="300"/>
    </location>
</feature>
<sequence length="313" mass="32763">MERRRPFSSSGSLALSLSLSRRRRSGGPSVRLPSPWQQKRPPAISSCRCRGNRCAGAGLPLPPSSSSSSGGEPPSTPAESLGCFALLSLPRSGCSRGSLAKEPLPPRPPTERGPGRELRKPPAARRSPGAVRLNGGRESGGRFREGGGGRRFPSLPRETKGPEEEEEGDWRHLLGKHAFQILFPTLTSNLKGTGDIVTDRPTAPPPVFACLPAPLLLSLLPLLLLLLLLFRTLFYFTPGASLAGGRGRAAQLVGGRPRWGGSGGGAERRQGLPCQSRPGSPLLAAGRAGPAPSPPLPSPPSSSLLPPAIKRGA</sequence>
<feature type="compositionally biased region" description="Low complexity" evidence="1">
    <location>
        <begin position="278"/>
        <end position="290"/>
    </location>
</feature>
<feature type="transmembrane region" description="Helical" evidence="2">
    <location>
        <begin position="215"/>
        <end position="236"/>
    </location>
</feature>
<protein>
    <submittedName>
        <fullName evidence="4">Uncharacterized protein</fullName>
    </submittedName>
</protein>
<feature type="compositionally biased region" description="Low complexity" evidence="1">
    <location>
        <begin position="56"/>
        <end position="79"/>
    </location>
</feature>
<accession>A0ABM5EY68</accession>
<feature type="compositionally biased region" description="Low complexity" evidence="1">
    <location>
        <begin position="301"/>
        <end position="313"/>
    </location>
</feature>
<proteinExistence type="predicted"/>
<organism evidence="3 4">
    <name type="scientific">Pogona vitticeps</name>
    <name type="common">central bearded dragon</name>
    <dbReference type="NCBI Taxonomy" id="103695"/>
    <lineage>
        <taxon>Eukaryota</taxon>
        <taxon>Metazoa</taxon>
        <taxon>Chordata</taxon>
        <taxon>Craniata</taxon>
        <taxon>Vertebrata</taxon>
        <taxon>Euteleostomi</taxon>
        <taxon>Lepidosauria</taxon>
        <taxon>Squamata</taxon>
        <taxon>Bifurcata</taxon>
        <taxon>Unidentata</taxon>
        <taxon>Episquamata</taxon>
        <taxon>Toxicofera</taxon>
        <taxon>Iguania</taxon>
        <taxon>Acrodonta</taxon>
        <taxon>Agamidae</taxon>
        <taxon>Amphibolurinae</taxon>
        <taxon>Pogona</taxon>
    </lineage>
</organism>
<feature type="compositionally biased region" description="Low complexity" evidence="1">
    <location>
        <begin position="8"/>
        <end position="19"/>
    </location>
</feature>
<dbReference type="RefSeq" id="XP_072838101.1">
    <property type="nucleotide sequence ID" value="XM_072982000.1"/>
</dbReference>
<keyword evidence="2" id="KW-0472">Membrane</keyword>
<feature type="compositionally biased region" description="Low complexity" evidence="1">
    <location>
        <begin position="26"/>
        <end position="35"/>
    </location>
</feature>
<name>A0ABM5EY68_9SAUR</name>
<keyword evidence="2" id="KW-1133">Transmembrane helix</keyword>
<dbReference type="Proteomes" id="UP001652642">
    <property type="component" value="Chromosome 12"/>
</dbReference>
<reference evidence="4" key="1">
    <citation type="submission" date="2025-08" db="UniProtKB">
        <authorList>
            <consortium name="RefSeq"/>
        </authorList>
    </citation>
    <scope>IDENTIFICATION</scope>
</reference>
<keyword evidence="2" id="KW-0812">Transmembrane</keyword>
<feature type="region of interest" description="Disordered" evidence="1">
    <location>
        <begin position="254"/>
        <end position="313"/>
    </location>
</feature>
<feature type="compositionally biased region" description="Basic and acidic residues" evidence="1">
    <location>
        <begin position="109"/>
        <end position="120"/>
    </location>
</feature>
<evidence type="ECO:0000256" key="1">
    <source>
        <dbReference type="SAM" id="MobiDB-lite"/>
    </source>
</evidence>
<dbReference type="GeneID" id="140702430"/>
<keyword evidence="3" id="KW-1185">Reference proteome</keyword>
<gene>
    <name evidence="4" type="primary">LOC140702430</name>
</gene>
<feature type="compositionally biased region" description="Basic and acidic residues" evidence="1">
    <location>
        <begin position="139"/>
        <end position="148"/>
    </location>
</feature>
<evidence type="ECO:0000313" key="3">
    <source>
        <dbReference type="Proteomes" id="UP001652642"/>
    </source>
</evidence>
<feature type="region of interest" description="Disordered" evidence="1">
    <location>
        <begin position="95"/>
        <end position="168"/>
    </location>
</feature>
<evidence type="ECO:0000256" key="2">
    <source>
        <dbReference type="SAM" id="Phobius"/>
    </source>
</evidence>